<reference evidence="1" key="1">
    <citation type="submission" date="2021-03" db="EMBL/GenBank/DDBJ databases">
        <authorList>
            <consortium name="DOE Joint Genome Institute"/>
            <person name="Ahrendt S."/>
            <person name="Looney B.P."/>
            <person name="Miyauchi S."/>
            <person name="Morin E."/>
            <person name="Drula E."/>
            <person name="Courty P.E."/>
            <person name="Chicoki N."/>
            <person name="Fauchery L."/>
            <person name="Kohler A."/>
            <person name="Kuo A."/>
            <person name="Labutti K."/>
            <person name="Pangilinan J."/>
            <person name="Lipzen A."/>
            <person name="Riley R."/>
            <person name="Andreopoulos W."/>
            <person name="He G."/>
            <person name="Johnson J."/>
            <person name="Barry K.W."/>
            <person name="Grigoriev I.V."/>
            <person name="Nagy L."/>
            <person name="Hibbett D."/>
            <person name="Henrissat B."/>
            <person name="Matheny P.B."/>
            <person name="Labbe J."/>
            <person name="Martin F."/>
        </authorList>
    </citation>
    <scope>NUCLEOTIDE SEQUENCE</scope>
    <source>
        <strain evidence="1">HHB10654</strain>
    </source>
</reference>
<comment type="caution">
    <text evidence="1">The sequence shown here is derived from an EMBL/GenBank/DDBJ whole genome shotgun (WGS) entry which is preliminary data.</text>
</comment>
<dbReference type="Proteomes" id="UP000814140">
    <property type="component" value="Unassembled WGS sequence"/>
</dbReference>
<gene>
    <name evidence="1" type="ORF">BV25DRAFT_1831294</name>
</gene>
<protein>
    <submittedName>
        <fullName evidence="1">Uncharacterized protein</fullName>
    </submittedName>
</protein>
<dbReference type="EMBL" id="MU277249">
    <property type="protein sequence ID" value="KAI0057308.1"/>
    <property type="molecule type" value="Genomic_DNA"/>
</dbReference>
<evidence type="ECO:0000313" key="2">
    <source>
        <dbReference type="Proteomes" id="UP000814140"/>
    </source>
</evidence>
<name>A0ACB8SN55_9AGAM</name>
<proteinExistence type="predicted"/>
<organism evidence="1 2">
    <name type="scientific">Artomyces pyxidatus</name>
    <dbReference type="NCBI Taxonomy" id="48021"/>
    <lineage>
        <taxon>Eukaryota</taxon>
        <taxon>Fungi</taxon>
        <taxon>Dikarya</taxon>
        <taxon>Basidiomycota</taxon>
        <taxon>Agaricomycotina</taxon>
        <taxon>Agaricomycetes</taxon>
        <taxon>Russulales</taxon>
        <taxon>Auriscalpiaceae</taxon>
        <taxon>Artomyces</taxon>
    </lineage>
</organism>
<accession>A0ACB8SN55</accession>
<sequence length="210" mass="23050">MMGVQQDPDRPEEALAPYFEKSATTVRQTFERFEDDYARPVVKSGAAAFAAYPITTTFFFIFAALSFLPVLTFFVFTAFTLASALTIGLFIAFAFSTFVFIFSGGVLLGILAITLLLSSILTVLALSTYLFARLLRLVSVSGRNGVLEWANETKQTFMPSRAPKVEEDAYASDESGVIIKREGEEDGVVRTADEGYRIDHSEADVKESSG</sequence>
<evidence type="ECO:0000313" key="1">
    <source>
        <dbReference type="EMBL" id="KAI0057308.1"/>
    </source>
</evidence>
<keyword evidence="2" id="KW-1185">Reference proteome</keyword>
<reference evidence="1" key="2">
    <citation type="journal article" date="2022" name="New Phytol.">
        <title>Evolutionary transition to the ectomycorrhizal habit in the genomes of a hyperdiverse lineage of mushroom-forming fungi.</title>
        <authorList>
            <person name="Looney B."/>
            <person name="Miyauchi S."/>
            <person name="Morin E."/>
            <person name="Drula E."/>
            <person name="Courty P.E."/>
            <person name="Kohler A."/>
            <person name="Kuo A."/>
            <person name="LaButti K."/>
            <person name="Pangilinan J."/>
            <person name="Lipzen A."/>
            <person name="Riley R."/>
            <person name="Andreopoulos W."/>
            <person name="He G."/>
            <person name="Johnson J."/>
            <person name="Nolan M."/>
            <person name="Tritt A."/>
            <person name="Barry K.W."/>
            <person name="Grigoriev I.V."/>
            <person name="Nagy L.G."/>
            <person name="Hibbett D."/>
            <person name="Henrissat B."/>
            <person name="Matheny P.B."/>
            <person name="Labbe J."/>
            <person name="Martin F.M."/>
        </authorList>
    </citation>
    <scope>NUCLEOTIDE SEQUENCE</scope>
    <source>
        <strain evidence="1">HHB10654</strain>
    </source>
</reference>